<dbReference type="InterPro" id="IPR026444">
    <property type="entry name" value="Secre_tail"/>
</dbReference>
<dbReference type="EMBL" id="FNEZ01000004">
    <property type="protein sequence ID" value="SDK17549.1"/>
    <property type="molecule type" value="Genomic_DNA"/>
</dbReference>
<dbReference type="NCBIfam" id="TIGR04183">
    <property type="entry name" value="Por_Secre_tail"/>
    <property type="match status" value="1"/>
</dbReference>
<feature type="domain" description="Secretion system C-terminal sorting" evidence="3">
    <location>
        <begin position="317"/>
        <end position="384"/>
    </location>
</feature>
<dbReference type="RefSeq" id="WP_091396519.1">
    <property type="nucleotide sequence ID" value="NZ_BKAI01000008.1"/>
</dbReference>
<keyword evidence="5" id="KW-1185">Reference proteome</keyword>
<evidence type="ECO:0000256" key="1">
    <source>
        <dbReference type="ARBA" id="ARBA00022729"/>
    </source>
</evidence>
<keyword evidence="1 2" id="KW-0732">Signal</keyword>
<dbReference type="OrthoDB" id="975384at2"/>
<dbReference type="Proteomes" id="UP000199580">
    <property type="component" value="Unassembled WGS sequence"/>
</dbReference>
<reference evidence="4 5" key="1">
    <citation type="submission" date="2016-10" db="EMBL/GenBank/DDBJ databases">
        <authorList>
            <person name="de Groot N.N."/>
        </authorList>
    </citation>
    <scope>NUCLEOTIDE SEQUENCE [LARGE SCALE GENOMIC DNA]</scope>
    <source>
        <strain evidence="4 5">CGMCC 1.10076</strain>
    </source>
</reference>
<accession>A0A1G8ZR20</accession>
<evidence type="ECO:0000256" key="2">
    <source>
        <dbReference type="SAM" id="SignalP"/>
    </source>
</evidence>
<evidence type="ECO:0000313" key="5">
    <source>
        <dbReference type="Proteomes" id="UP000199580"/>
    </source>
</evidence>
<feature type="signal peptide" evidence="2">
    <location>
        <begin position="1"/>
        <end position="23"/>
    </location>
</feature>
<dbReference type="SUPFAM" id="SSF49842">
    <property type="entry name" value="TNF-like"/>
    <property type="match status" value="1"/>
</dbReference>
<dbReference type="InterPro" id="IPR008983">
    <property type="entry name" value="Tumour_necrosis_fac-like_dom"/>
</dbReference>
<dbReference type="NCBIfam" id="NF038128">
    <property type="entry name" value="choice_anch_J"/>
    <property type="match status" value="1"/>
</dbReference>
<gene>
    <name evidence="4" type="ORF">SAMN04487935_2707</name>
</gene>
<sequence>MKKKLLKTSVALLMLCFSPALQAQCLEAANGQYPIETFTPRCDSFPNTIAGDCYSGEYSFVQVTEGVNYTFSSDLSTDFVTISDEAGTVVYASGEGSAEWTATISGIIRFYLHDNAECADSDDERARIVTCGTAPICEPLDIPFTGGFEFDENISCFTYEDVNGGEDSGWAVQSDVPSDSGTYSLLYTYDSELPGDDWAFTPGLNLTGGVAYNLKFKYRSGLGLFDYVEHLEVNFGAEASSTAMSTEPLLVFDNMITSFDDPYDEATVNFTPQTSGVYYVGFHSLSDADQGYIQIDDISLDTALATTAFDNKAFAYYPNPVKDVLHFAAASNISAVSVYNLLGQEVKAKNINAVTGDVDFSGLSKGAYIVKVNSDNMTKTIKIIKE</sequence>
<evidence type="ECO:0000259" key="3">
    <source>
        <dbReference type="Pfam" id="PF18962"/>
    </source>
</evidence>
<organism evidence="4 5">
    <name type="scientific">Flavobacterium noncentrifugens</name>
    <dbReference type="NCBI Taxonomy" id="1128970"/>
    <lineage>
        <taxon>Bacteria</taxon>
        <taxon>Pseudomonadati</taxon>
        <taxon>Bacteroidota</taxon>
        <taxon>Flavobacteriia</taxon>
        <taxon>Flavobacteriales</taxon>
        <taxon>Flavobacteriaceae</taxon>
        <taxon>Flavobacterium</taxon>
    </lineage>
</organism>
<dbReference type="AlphaFoldDB" id="A0A1G8ZR20"/>
<evidence type="ECO:0000313" key="4">
    <source>
        <dbReference type="EMBL" id="SDK17549.1"/>
    </source>
</evidence>
<dbReference type="Pfam" id="PF18962">
    <property type="entry name" value="Por_Secre_tail"/>
    <property type="match status" value="1"/>
</dbReference>
<name>A0A1G8ZR20_9FLAO</name>
<feature type="chain" id="PRO_5011626801" evidence="2">
    <location>
        <begin position="24"/>
        <end position="386"/>
    </location>
</feature>
<dbReference type="STRING" id="1128970.SAMN04487935_2707"/>
<proteinExistence type="predicted"/>
<protein>
    <submittedName>
        <fullName evidence="4">Por secretion system C-terminal sorting domain-containing protein</fullName>
    </submittedName>
</protein>
<dbReference type="Gene3D" id="2.60.120.200">
    <property type="match status" value="1"/>
</dbReference>